<feature type="domain" description="DUF7088" evidence="3">
    <location>
        <begin position="33"/>
        <end position="139"/>
    </location>
</feature>
<dbReference type="Pfam" id="PF23357">
    <property type="entry name" value="DUF7088"/>
    <property type="match status" value="1"/>
</dbReference>
<dbReference type="InterPro" id="IPR055396">
    <property type="entry name" value="DUF7088"/>
</dbReference>
<keyword evidence="1" id="KW-1133">Transmembrane helix</keyword>
<dbReference type="Proteomes" id="UP000618952">
    <property type="component" value="Unassembled WGS sequence"/>
</dbReference>
<dbReference type="InterPro" id="IPR019196">
    <property type="entry name" value="ABC_transp_unknown"/>
</dbReference>
<dbReference type="EMBL" id="JACLHY010000013">
    <property type="protein sequence ID" value="MBC8769040.1"/>
    <property type="molecule type" value="Genomic_DNA"/>
</dbReference>
<feature type="transmembrane region" description="Helical" evidence="1">
    <location>
        <begin position="525"/>
        <end position="544"/>
    </location>
</feature>
<feature type="domain" description="ABC-type uncharacterised transport system" evidence="2">
    <location>
        <begin position="186"/>
        <end position="490"/>
    </location>
</feature>
<feature type="transmembrane region" description="Helical" evidence="1">
    <location>
        <begin position="7"/>
        <end position="26"/>
    </location>
</feature>
<accession>A0ABR7QPB3</accession>
<comment type="caution">
    <text evidence="4">The sequence shown here is derived from an EMBL/GenBank/DDBJ whole genome shotgun (WGS) entry which is preliminary data.</text>
</comment>
<keyword evidence="5" id="KW-1185">Reference proteome</keyword>
<evidence type="ECO:0000256" key="1">
    <source>
        <dbReference type="SAM" id="Phobius"/>
    </source>
</evidence>
<evidence type="ECO:0000313" key="5">
    <source>
        <dbReference type="Proteomes" id="UP000618952"/>
    </source>
</evidence>
<evidence type="ECO:0000259" key="3">
    <source>
        <dbReference type="Pfam" id="PF23357"/>
    </source>
</evidence>
<gene>
    <name evidence="4" type="primary">gldG</name>
    <name evidence="4" type="ORF">H4O18_13640</name>
</gene>
<keyword evidence="1" id="KW-0472">Membrane</keyword>
<name>A0ABR7QPB3_9FLAO</name>
<evidence type="ECO:0000313" key="4">
    <source>
        <dbReference type="EMBL" id="MBC8769040.1"/>
    </source>
</evidence>
<dbReference type="InterPro" id="IPR019863">
    <property type="entry name" value="Motility-assoc_ABC-rel_GldG"/>
</dbReference>
<dbReference type="Pfam" id="PF09822">
    <property type="entry name" value="ABC_transp_aux"/>
    <property type="match status" value="1"/>
</dbReference>
<proteinExistence type="predicted"/>
<dbReference type="NCBIfam" id="TIGR03521">
    <property type="entry name" value="GldG"/>
    <property type="match status" value="1"/>
</dbReference>
<dbReference type="RefSeq" id="WP_187585490.1">
    <property type="nucleotide sequence ID" value="NZ_JACLHY010000013.1"/>
</dbReference>
<sequence>MKKSLLSIIKAVSLLLIVNIVGSYFYSRIDLTEDSRYTLSKSALNAVGEFDAPVIIDILLDGNLPPEFIKLKVETRQLLEEFAAENKNIKFNFVNPLEGNSQIDAVITDLQGLGLTPTNVTVEQNGKVSQEIIFPWAMVNYNNSTVKVPLLKNKLGATTEERVNNSVQHLEYAFADAFTRLNIKEKKKIAIIKGNGEMEDILMADYLTTIKDYYNIGAITLDSVATNPEKVLQQLKGFDLVIIAKPTEAFSDEEKYIMDQFITGGGKSLWLIDQVAMELDSLFNENGTAMALPRNLNLNDFFFKYGVRLNVDLVNDLYFTQIVLATGEGNSSQYNPVPWYYNPMVFSKNDHPINNNLEAVRFQFTSSMDTLNNDYKKHILLASSPLSKTEGVPKPIHLDIINTPPDKNIYKDGNKILGVLIEGSFKSTFLNRVKPIALDKPMDQGPENKMIILSDGDLIRNQIRNGRPLELGYDKWTNNFFGNKEFLINCLNYLLDDTGLINIRNKKVSIPFLDEEKINDQKTKWQLINIGLPLCLTFIFGFLIHTIRKKKYGV</sequence>
<protein>
    <submittedName>
        <fullName evidence="4">Gliding motility-associated ABC transporter substrate-binding protein GldG</fullName>
    </submittedName>
</protein>
<reference evidence="4 5" key="1">
    <citation type="submission" date="2020-08" db="EMBL/GenBank/DDBJ databases">
        <title>Arenibacter gaetbuli sp. nov., isolated from a sand dune.</title>
        <authorList>
            <person name="Park S."/>
            <person name="Yoon J.-H."/>
        </authorList>
    </citation>
    <scope>NUCLEOTIDE SEQUENCE [LARGE SCALE GENOMIC DNA]</scope>
    <source>
        <strain evidence="4 5">BSSL-BM3</strain>
    </source>
</reference>
<organism evidence="4 5">
    <name type="scientific">Arenibacter arenosicollis</name>
    <dbReference type="NCBI Taxonomy" id="2762274"/>
    <lineage>
        <taxon>Bacteria</taxon>
        <taxon>Pseudomonadati</taxon>
        <taxon>Bacteroidota</taxon>
        <taxon>Flavobacteriia</taxon>
        <taxon>Flavobacteriales</taxon>
        <taxon>Flavobacteriaceae</taxon>
        <taxon>Arenibacter</taxon>
    </lineage>
</organism>
<evidence type="ECO:0000259" key="2">
    <source>
        <dbReference type="Pfam" id="PF09822"/>
    </source>
</evidence>
<keyword evidence="1" id="KW-0812">Transmembrane</keyword>